<dbReference type="GO" id="GO:0035556">
    <property type="term" value="P:intracellular signal transduction"/>
    <property type="evidence" value="ECO:0007669"/>
    <property type="project" value="TreeGrafter"/>
</dbReference>
<dbReference type="InterPro" id="IPR036860">
    <property type="entry name" value="SH2_dom_sf"/>
</dbReference>
<reference evidence="5" key="2">
    <citation type="submission" date="2025-09" db="UniProtKB">
        <authorList>
            <consortium name="Ensembl"/>
        </authorList>
    </citation>
    <scope>IDENTIFICATION</scope>
</reference>
<evidence type="ECO:0000256" key="1">
    <source>
        <dbReference type="ARBA" id="ARBA00022999"/>
    </source>
</evidence>
<accession>A0A8D0C4H1</accession>
<organism evidence="5 6">
    <name type="scientific">Salvator merianae</name>
    <name type="common">Argentine black and white tegu</name>
    <name type="synonym">Tupinambis merianae</name>
    <dbReference type="NCBI Taxonomy" id="96440"/>
    <lineage>
        <taxon>Eukaryota</taxon>
        <taxon>Metazoa</taxon>
        <taxon>Chordata</taxon>
        <taxon>Craniata</taxon>
        <taxon>Vertebrata</taxon>
        <taxon>Euteleostomi</taxon>
        <taxon>Lepidosauria</taxon>
        <taxon>Squamata</taxon>
        <taxon>Bifurcata</taxon>
        <taxon>Unidentata</taxon>
        <taxon>Episquamata</taxon>
        <taxon>Laterata</taxon>
        <taxon>Teiioidea</taxon>
        <taxon>Teiidae</taxon>
        <taxon>Salvator</taxon>
    </lineage>
</organism>
<dbReference type="CDD" id="cd09929">
    <property type="entry name" value="SH2_BLNK_SLP-76"/>
    <property type="match status" value="1"/>
</dbReference>
<feature type="compositionally biased region" description="Acidic residues" evidence="3">
    <location>
        <begin position="220"/>
        <end position="232"/>
    </location>
</feature>
<feature type="region of interest" description="Disordered" evidence="3">
    <location>
        <begin position="78"/>
        <end position="443"/>
    </location>
</feature>
<feature type="compositionally biased region" description="Basic and acidic residues" evidence="3">
    <location>
        <begin position="332"/>
        <end position="346"/>
    </location>
</feature>
<feature type="compositionally biased region" description="Acidic residues" evidence="3">
    <location>
        <begin position="98"/>
        <end position="114"/>
    </location>
</feature>
<dbReference type="AlphaFoldDB" id="A0A8D0C4H1"/>
<reference evidence="5" key="1">
    <citation type="submission" date="2025-08" db="UniProtKB">
        <authorList>
            <consortium name="Ensembl"/>
        </authorList>
    </citation>
    <scope>IDENTIFICATION</scope>
</reference>
<dbReference type="PANTHER" id="PTHR14098">
    <property type="entry name" value="SH2 DOMAIN CONTAINING PROTEIN"/>
    <property type="match status" value="1"/>
</dbReference>
<evidence type="ECO:0000313" key="5">
    <source>
        <dbReference type="Ensembl" id="ENSSMRP00000017326.1"/>
    </source>
</evidence>
<dbReference type="Proteomes" id="UP000694421">
    <property type="component" value="Unplaced"/>
</dbReference>
<dbReference type="SMART" id="SM00252">
    <property type="entry name" value="SH2"/>
    <property type="match status" value="1"/>
</dbReference>
<evidence type="ECO:0000256" key="2">
    <source>
        <dbReference type="PROSITE-ProRule" id="PRU00191"/>
    </source>
</evidence>
<dbReference type="Pfam" id="PF00017">
    <property type="entry name" value="SH2"/>
    <property type="match status" value="1"/>
</dbReference>
<feature type="domain" description="SH2" evidence="4">
    <location>
        <begin position="465"/>
        <end position="572"/>
    </location>
</feature>
<sequence length="575" mass="64244">MLGMPDCGRVVEKLNIDGARFLNLSEYERNKFSIMDQPQLQKIVYDIKKNDNGIMSKFKKFQNEQVALICKTGKNTWDRLTSKPPPSVPPVDYRQEHAEEEEQWTDEFDSDYENPDGHSDSEMYVVPTEDPGDYSYEPPPSEQEKKIPASFSCSGGEYADEKRPAHPKHRPVTKPLPTLPSLPSSAPRKLTALPPAPAAVRPTLPLMPKDDEADYVVPVDDAEEDNYIEPTEESPSHSLKPPVVNRSLKPELPGSPALSPVPPPPSTQDVYVIPEEEQEKASPPLTRISKPLPPKPAQRPGNGNLSQERRTEFFKPDTPRNILPLPRNHPLPKVEPDGLGAKDSENHNSNSTPELKFPSAPVPSPFPRFIKKPPNPAIPPKSCLPDRDHLSSIEDKPIPAERRRGSSQDIPLPPIPSSIQKPLPQKPPVLKPPEPANRSLGIPRSSMQGGFNTAEQDAGVHGKAWYMASSDRKVAEDALYRSNKDGSFLVRKSSGQDSNQPYTLVVFYNRRVYNIPVRFIPSTKRYALGREKSGEEHFDSVAEIIENHQRTSLVLIDSQNNTKDSTKLRHIIRVS</sequence>
<dbReference type="Ensembl" id="ENSSMRT00000020285.1">
    <property type="protein sequence ID" value="ENSSMRP00000017326.1"/>
    <property type="gene ID" value="ENSSMRG00000013501.1"/>
</dbReference>
<proteinExistence type="predicted"/>
<keyword evidence="1 2" id="KW-0727">SH2 domain</keyword>
<dbReference type="Gene3D" id="1.10.150.50">
    <property type="entry name" value="Transcription Factor, Ets-1"/>
    <property type="match status" value="1"/>
</dbReference>
<feature type="compositionally biased region" description="Basic and acidic residues" evidence="3">
    <location>
        <begin position="384"/>
        <end position="406"/>
    </location>
</feature>
<dbReference type="GO" id="GO:0005737">
    <property type="term" value="C:cytoplasm"/>
    <property type="evidence" value="ECO:0007669"/>
    <property type="project" value="TreeGrafter"/>
</dbReference>
<feature type="compositionally biased region" description="Pro residues" evidence="3">
    <location>
        <begin position="424"/>
        <end position="435"/>
    </location>
</feature>
<evidence type="ECO:0000259" key="4">
    <source>
        <dbReference type="PROSITE" id="PS50001"/>
    </source>
</evidence>
<dbReference type="GeneTree" id="ENSGT00940000155715"/>
<feature type="compositionally biased region" description="Basic and acidic residues" evidence="3">
    <location>
        <begin position="307"/>
        <end position="318"/>
    </location>
</feature>
<dbReference type="SUPFAM" id="SSF55550">
    <property type="entry name" value="SH2 domain"/>
    <property type="match status" value="1"/>
</dbReference>
<keyword evidence="6" id="KW-1185">Reference proteome</keyword>
<dbReference type="InterPro" id="IPR013761">
    <property type="entry name" value="SAM/pointed_sf"/>
</dbReference>
<feature type="compositionally biased region" description="Low complexity" evidence="3">
    <location>
        <begin position="175"/>
        <end position="187"/>
    </location>
</feature>
<dbReference type="GO" id="GO:0007169">
    <property type="term" value="P:cell surface receptor protein tyrosine kinase signaling pathway"/>
    <property type="evidence" value="ECO:0007669"/>
    <property type="project" value="TreeGrafter"/>
</dbReference>
<protein>
    <recommendedName>
        <fullName evidence="4">SH2 domain-containing protein</fullName>
    </recommendedName>
</protein>
<evidence type="ECO:0000313" key="6">
    <source>
        <dbReference type="Proteomes" id="UP000694421"/>
    </source>
</evidence>
<dbReference type="PANTHER" id="PTHR14098:SF3">
    <property type="entry name" value="B-CELL LINKER PROTEIN"/>
    <property type="match status" value="1"/>
</dbReference>
<dbReference type="OMA" id="ERPTHDY"/>
<dbReference type="PROSITE" id="PS50001">
    <property type="entry name" value="SH2"/>
    <property type="match status" value="1"/>
</dbReference>
<dbReference type="InterPro" id="IPR000980">
    <property type="entry name" value="SH2"/>
</dbReference>
<dbReference type="Gene3D" id="3.30.505.10">
    <property type="entry name" value="SH2 domain"/>
    <property type="match status" value="1"/>
</dbReference>
<evidence type="ECO:0000256" key="3">
    <source>
        <dbReference type="SAM" id="MobiDB-lite"/>
    </source>
</evidence>
<name>A0A8D0C4H1_SALMN</name>
<dbReference type="InterPro" id="IPR051751">
    <property type="entry name" value="Immunoreceptor_sig_adapters"/>
</dbReference>
<dbReference type="FunFam" id="3.30.505.10:FF:000016">
    <property type="entry name" value="B-cell linker protein isoform 2"/>
    <property type="match status" value="1"/>
</dbReference>